<dbReference type="Proteomes" id="UP000434276">
    <property type="component" value="Unassembled WGS sequence"/>
</dbReference>
<organism evidence="1 2">
    <name type="scientific">Arabidopsis thaliana</name>
    <name type="common">Mouse-ear cress</name>
    <dbReference type="NCBI Taxonomy" id="3702"/>
    <lineage>
        <taxon>Eukaryota</taxon>
        <taxon>Viridiplantae</taxon>
        <taxon>Streptophyta</taxon>
        <taxon>Embryophyta</taxon>
        <taxon>Tracheophyta</taxon>
        <taxon>Spermatophyta</taxon>
        <taxon>Magnoliopsida</taxon>
        <taxon>eudicotyledons</taxon>
        <taxon>Gunneridae</taxon>
        <taxon>Pentapetalae</taxon>
        <taxon>rosids</taxon>
        <taxon>malvids</taxon>
        <taxon>Brassicales</taxon>
        <taxon>Brassicaceae</taxon>
        <taxon>Camelineae</taxon>
        <taxon>Arabidopsis</taxon>
    </lineage>
</organism>
<name>A0A5S9X4E8_ARATH</name>
<dbReference type="OrthoDB" id="1295525at2759"/>
<proteinExistence type="predicted"/>
<dbReference type="AlphaFoldDB" id="A0A5S9X4E8"/>
<sequence>MVALTSNSPAWLCRVTAMKEPMMRRRTLMLCEKLSLPSFQVIEINADVGCVACQDRVSKIVSKMTEREMAAGIEEYVVDLKKKLVMARGDFRPRLVSSQQQVKDVVSQTPSQNAKRLLRPLKIFLRSIFSLCLRPTTL</sequence>
<reference evidence="1 2" key="1">
    <citation type="submission" date="2019-12" db="EMBL/GenBank/DDBJ databases">
        <authorList>
            <person name="Jiao W.-B."/>
            <person name="Schneeberger K."/>
        </authorList>
    </citation>
    <scope>NUCLEOTIDE SEQUENCE [LARGE SCALE GENOMIC DNA]</scope>
    <source>
        <strain evidence="2">cv. C24</strain>
    </source>
</reference>
<gene>
    <name evidence="1" type="ORF">C24_LOCUS9868</name>
</gene>
<evidence type="ECO:0000313" key="1">
    <source>
        <dbReference type="EMBL" id="CAA0374867.1"/>
    </source>
</evidence>
<dbReference type="EMBL" id="CACSHJ010000088">
    <property type="protein sequence ID" value="CAA0374867.1"/>
    <property type="molecule type" value="Genomic_DNA"/>
</dbReference>
<protein>
    <recommendedName>
        <fullName evidence="3">HMA domain-containing protein</fullName>
    </recommendedName>
</protein>
<accession>A0A5S9X4E8</accession>
<dbReference type="ExpressionAtlas" id="A0A5S9X4E8">
    <property type="expression patterns" value="baseline and differential"/>
</dbReference>
<evidence type="ECO:0000313" key="2">
    <source>
        <dbReference type="Proteomes" id="UP000434276"/>
    </source>
</evidence>
<evidence type="ECO:0008006" key="3">
    <source>
        <dbReference type="Google" id="ProtNLM"/>
    </source>
</evidence>